<gene>
    <name evidence="3" type="ORF">HNR10_003580</name>
</gene>
<protein>
    <recommendedName>
        <fullName evidence="5">Lipoprotein</fullName>
    </recommendedName>
</protein>
<comment type="caution">
    <text evidence="3">The sequence shown here is derived from an EMBL/GenBank/DDBJ whole genome shotgun (WGS) entry which is preliminary data.</text>
</comment>
<dbReference type="Proteomes" id="UP000572051">
    <property type="component" value="Unassembled WGS sequence"/>
</dbReference>
<dbReference type="AlphaFoldDB" id="A0A7Z0EP76"/>
<evidence type="ECO:0000256" key="1">
    <source>
        <dbReference type="SAM" id="MobiDB-lite"/>
    </source>
</evidence>
<accession>A0A7Z0EP76</accession>
<feature type="compositionally biased region" description="Low complexity" evidence="1">
    <location>
        <begin position="48"/>
        <end position="59"/>
    </location>
</feature>
<name>A0A7Z0EP76_9ACTN</name>
<dbReference type="EMBL" id="JACCFS010000001">
    <property type="protein sequence ID" value="NYJ35699.1"/>
    <property type="molecule type" value="Genomic_DNA"/>
</dbReference>
<dbReference type="RefSeq" id="WP_179825022.1">
    <property type="nucleotide sequence ID" value="NZ_JACCFS010000001.1"/>
</dbReference>
<organism evidence="3 4">
    <name type="scientific">Nocardiopsis aegyptia</name>
    <dbReference type="NCBI Taxonomy" id="220378"/>
    <lineage>
        <taxon>Bacteria</taxon>
        <taxon>Bacillati</taxon>
        <taxon>Actinomycetota</taxon>
        <taxon>Actinomycetes</taxon>
        <taxon>Streptosporangiales</taxon>
        <taxon>Nocardiopsidaceae</taxon>
        <taxon>Nocardiopsis</taxon>
    </lineage>
</organism>
<feature type="chain" id="PRO_5031241712" description="Lipoprotein" evidence="2">
    <location>
        <begin position="28"/>
        <end position="226"/>
    </location>
</feature>
<evidence type="ECO:0000313" key="3">
    <source>
        <dbReference type="EMBL" id="NYJ35699.1"/>
    </source>
</evidence>
<dbReference type="PROSITE" id="PS51257">
    <property type="entry name" value="PROKAR_LIPOPROTEIN"/>
    <property type="match status" value="1"/>
</dbReference>
<reference evidence="3 4" key="1">
    <citation type="submission" date="2020-07" db="EMBL/GenBank/DDBJ databases">
        <title>Sequencing the genomes of 1000 actinobacteria strains.</title>
        <authorList>
            <person name="Klenk H.-P."/>
        </authorList>
    </citation>
    <scope>NUCLEOTIDE SEQUENCE [LARGE SCALE GENOMIC DNA]</scope>
    <source>
        <strain evidence="3 4">DSM 44442</strain>
    </source>
</reference>
<feature type="signal peptide" evidence="2">
    <location>
        <begin position="1"/>
        <end position="27"/>
    </location>
</feature>
<evidence type="ECO:0000313" key="4">
    <source>
        <dbReference type="Proteomes" id="UP000572051"/>
    </source>
</evidence>
<sequence length="226" mass="23470">MNPTTKISSRVLSGAGAVLLLAGCAQDAEEPEESTEAAADAAAEESAEASPEPEGPALAAVPADGDVAWLVPDEGELDDWIINVEEELALFTYTTGIGSGCGSTFGLIEGRAAERQEAGRTAVESAADWVGVAMAGFTIVEEGSEPENDAEYEDLGTVEVAADSGTVEFAVVRGHSDTMNTTDARAGVFWAGDDELYFSQSCLRGDWDSADEALVDLLDQVSVTVV</sequence>
<proteinExistence type="predicted"/>
<keyword evidence="4" id="KW-1185">Reference proteome</keyword>
<evidence type="ECO:0008006" key="5">
    <source>
        <dbReference type="Google" id="ProtNLM"/>
    </source>
</evidence>
<keyword evidence="2" id="KW-0732">Signal</keyword>
<evidence type="ECO:0000256" key="2">
    <source>
        <dbReference type="SAM" id="SignalP"/>
    </source>
</evidence>
<feature type="region of interest" description="Disordered" evidence="1">
    <location>
        <begin position="26"/>
        <end position="59"/>
    </location>
</feature>